<evidence type="ECO:0000313" key="3">
    <source>
        <dbReference type="Proteomes" id="UP001143304"/>
    </source>
</evidence>
<reference evidence="2" key="1">
    <citation type="submission" date="2019-02" db="EMBL/GenBank/DDBJ databases">
        <authorList>
            <person name="Li S.-H."/>
        </authorList>
    </citation>
    <scope>NUCLEOTIDE SEQUENCE</scope>
    <source>
        <strain evidence="2">IMCC11814</strain>
    </source>
</reference>
<dbReference type="EMBL" id="SHNO01000001">
    <property type="protein sequence ID" value="MCX2976073.1"/>
    <property type="molecule type" value="Genomic_DNA"/>
</dbReference>
<name>A0ABT3T1E2_9GAMM</name>
<sequence>MYPAVWRKMMKWFLLFLGLFAGLIVFRKWLAGKTWVPQPAETFEGRLLQLGENLVALPDRSHLPTEVVSNTTLICFPGFLEDMRYFLEVHYNTPARLVLIGNANYQNPFAAVPEETPVWYGDNPHLVGTIAHDAWSLNRVLECMTGPERVVLHGHSRGGAVILEAGRQNPAMAARLEAILEAAVVPKGRLAGRDEKRLNPLGFYLYPFVFSLLRLFPQRVLKSPMMWVTNATKDRLVASIPYAPRQYATAVVNIRDIIDWQARTDHSYYNSFKRATLYVGERDGVLWRKAMLESAAQSEAVEVIRTEGTDHFISLESPDTIRAYFQ</sequence>
<dbReference type="Pfam" id="PF12697">
    <property type="entry name" value="Abhydrolase_6"/>
    <property type="match status" value="1"/>
</dbReference>
<evidence type="ECO:0000259" key="1">
    <source>
        <dbReference type="Pfam" id="PF12697"/>
    </source>
</evidence>
<dbReference type="InterPro" id="IPR000073">
    <property type="entry name" value="AB_hydrolase_1"/>
</dbReference>
<accession>A0ABT3T1E2</accession>
<dbReference type="SUPFAM" id="SSF53474">
    <property type="entry name" value="alpha/beta-Hydrolases"/>
    <property type="match status" value="1"/>
</dbReference>
<keyword evidence="2" id="KW-0378">Hydrolase</keyword>
<dbReference type="Gene3D" id="3.40.50.1820">
    <property type="entry name" value="alpha/beta hydrolase"/>
    <property type="match status" value="1"/>
</dbReference>
<dbReference type="GO" id="GO:0016787">
    <property type="term" value="F:hydrolase activity"/>
    <property type="evidence" value="ECO:0007669"/>
    <property type="project" value="UniProtKB-KW"/>
</dbReference>
<organism evidence="2 3">
    <name type="scientific">Candidatus Marimicrobium litorale</name>
    <dbReference type="NCBI Taxonomy" id="2518991"/>
    <lineage>
        <taxon>Bacteria</taxon>
        <taxon>Pseudomonadati</taxon>
        <taxon>Pseudomonadota</taxon>
        <taxon>Gammaproteobacteria</taxon>
        <taxon>Cellvibrionales</taxon>
        <taxon>Halieaceae</taxon>
        <taxon>Marimicrobium</taxon>
    </lineage>
</organism>
<dbReference type="InterPro" id="IPR029058">
    <property type="entry name" value="AB_hydrolase_fold"/>
</dbReference>
<dbReference type="Proteomes" id="UP001143304">
    <property type="component" value="Unassembled WGS sequence"/>
</dbReference>
<keyword evidence="3" id="KW-1185">Reference proteome</keyword>
<protein>
    <submittedName>
        <fullName evidence="2">Alpha/beta hydrolase</fullName>
    </submittedName>
</protein>
<gene>
    <name evidence="2" type="ORF">EYC82_01715</name>
</gene>
<evidence type="ECO:0000313" key="2">
    <source>
        <dbReference type="EMBL" id="MCX2976073.1"/>
    </source>
</evidence>
<comment type="caution">
    <text evidence="2">The sequence shown here is derived from an EMBL/GenBank/DDBJ whole genome shotgun (WGS) entry which is preliminary data.</text>
</comment>
<feature type="domain" description="AB hydrolase-1" evidence="1">
    <location>
        <begin position="134"/>
        <end position="321"/>
    </location>
</feature>
<proteinExistence type="predicted"/>